<evidence type="ECO:0000313" key="1">
    <source>
        <dbReference type="EMBL" id="EDO04111.1"/>
    </source>
</evidence>
<proteinExistence type="predicted"/>
<dbReference type="EMBL" id="CH476628">
    <property type="protein sequence ID" value="EDO04111.1"/>
    <property type="molecule type" value="Genomic_DNA"/>
</dbReference>
<dbReference type="Proteomes" id="UP000001312">
    <property type="component" value="Unassembled WGS sequence"/>
</dbReference>
<reference evidence="2" key="1">
    <citation type="journal article" date="2011" name="PLoS Genet.">
        <title>Genomic analysis of the necrotrophic fungal pathogens Sclerotinia sclerotiorum and Botrytis cinerea.</title>
        <authorList>
            <person name="Amselem J."/>
            <person name="Cuomo C.A."/>
            <person name="van Kan J.A."/>
            <person name="Viaud M."/>
            <person name="Benito E.P."/>
            <person name="Couloux A."/>
            <person name="Coutinho P.M."/>
            <person name="de Vries R.P."/>
            <person name="Dyer P.S."/>
            <person name="Fillinger S."/>
            <person name="Fournier E."/>
            <person name="Gout L."/>
            <person name="Hahn M."/>
            <person name="Kohn L."/>
            <person name="Lapalu N."/>
            <person name="Plummer K.M."/>
            <person name="Pradier J.M."/>
            <person name="Quevillon E."/>
            <person name="Sharon A."/>
            <person name="Simon A."/>
            <person name="ten Have A."/>
            <person name="Tudzynski B."/>
            <person name="Tudzynski P."/>
            <person name="Wincker P."/>
            <person name="Andrew M."/>
            <person name="Anthouard V."/>
            <person name="Beever R.E."/>
            <person name="Beffa R."/>
            <person name="Benoit I."/>
            <person name="Bouzid O."/>
            <person name="Brault B."/>
            <person name="Chen Z."/>
            <person name="Choquer M."/>
            <person name="Collemare J."/>
            <person name="Cotton P."/>
            <person name="Danchin E.G."/>
            <person name="Da Silva C."/>
            <person name="Gautier A."/>
            <person name="Giraud C."/>
            <person name="Giraud T."/>
            <person name="Gonzalez C."/>
            <person name="Grossetete S."/>
            <person name="Guldener U."/>
            <person name="Henrissat B."/>
            <person name="Howlett B.J."/>
            <person name="Kodira C."/>
            <person name="Kretschmer M."/>
            <person name="Lappartient A."/>
            <person name="Leroch M."/>
            <person name="Levis C."/>
            <person name="Mauceli E."/>
            <person name="Neuveglise C."/>
            <person name="Oeser B."/>
            <person name="Pearson M."/>
            <person name="Poulain J."/>
            <person name="Poussereau N."/>
            <person name="Quesneville H."/>
            <person name="Rascle C."/>
            <person name="Schumacher J."/>
            <person name="Segurens B."/>
            <person name="Sexton A."/>
            <person name="Silva E."/>
            <person name="Sirven C."/>
            <person name="Soanes D.M."/>
            <person name="Talbot N.J."/>
            <person name="Templeton M."/>
            <person name="Yandava C."/>
            <person name="Yarden O."/>
            <person name="Zeng Q."/>
            <person name="Rollins J.A."/>
            <person name="Lebrun M.H."/>
            <person name="Dickman M."/>
        </authorList>
    </citation>
    <scope>NUCLEOTIDE SEQUENCE [LARGE SCALE GENOMIC DNA]</scope>
    <source>
        <strain evidence="2">ATCC 18683 / 1980 / Ss-1</strain>
    </source>
</reference>
<dbReference type="GeneID" id="5488313"/>
<dbReference type="RefSeq" id="XP_001592353.1">
    <property type="nucleotide sequence ID" value="XM_001592303.1"/>
</dbReference>
<dbReference type="AlphaFoldDB" id="A7EMP5"/>
<keyword evidence="2" id="KW-1185">Reference proteome</keyword>
<name>A7EMP5_SCLS1</name>
<protein>
    <submittedName>
        <fullName evidence="1">Uncharacterized protein</fullName>
    </submittedName>
</protein>
<dbReference type="InParanoid" id="A7EMP5"/>
<evidence type="ECO:0000313" key="2">
    <source>
        <dbReference type="Proteomes" id="UP000001312"/>
    </source>
</evidence>
<dbReference type="KEGG" id="ssl:SS1G_06594"/>
<organism evidence="1 2">
    <name type="scientific">Sclerotinia sclerotiorum (strain ATCC 18683 / 1980 / Ss-1)</name>
    <name type="common">White mold</name>
    <name type="synonym">Whetzelinia sclerotiorum</name>
    <dbReference type="NCBI Taxonomy" id="665079"/>
    <lineage>
        <taxon>Eukaryota</taxon>
        <taxon>Fungi</taxon>
        <taxon>Dikarya</taxon>
        <taxon>Ascomycota</taxon>
        <taxon>Pezizomycotina</taxon>
        <taxon>Leotiomycetes</taxon>
        <taxon>Helotiales</taxon>
        <taxon>Sclerotiniaceae</taxon>
        <taxon>Sclerotinia</taxon>
    </lineage>
</organism>
<sequence>MGKWWEWWEREKVDGEVDRWEWSRFLVDYDDGCIMEEENKTFNISKVNSVYGGIWISIYVCMKKHGSFTQYLDTQDDDVDYGDDGDEMRVGVELELELGLELELELELFMEYWLVNCN</sequence>
<gene>
    <name evidence="1" type="ORF">SS1G_06594</name>
</gene>
<accession>A7EMP5</accession>